<name>W0EG84_9FIRM</name>
<dbReference type="KEGG" id="dmt:DESME_07360"/>
<dbReference type="Proteomes" id="UP000010847">
    <property type="component" value="Chromosome"/>
</dbReference>
<dbReference type="EMBL" id="CP007032">
    <property type="protein sequence ID" value="AHF08533.1"/>
    <property type="molecule type" value="Genomic_DNA"/>
</dbReference>
<dbReference type="RefSeq" id="WP_006715411.1">
    <property type="nucleotide sequence ID" value="NZ_CP007032.1"/>
</dbReference>
<dbReference type="STRING" id="871968.DESME_07360"/>
<dbReference type="HOGENOM" id="CLU_914404_0_0_9"/>
<gene>
    <name evidence="2" type="ORF">DESME_07360</name>
</gene>
<feature type="region of interest" description="Disordered" evidence="1">
    <location>
        <begin position="105"/>
        <end position="129"/>
    </location>
</feature>
<evidence type="ECO:0000313" key="3">
    <source>
        <dbReference type="Proteomes" id="UP000010847"/>
    </source>
</evidence>
<dbReference type="eggNOG" id="COG3064">
    <property type="taxonomic scope" value="Bacteria"/>
</dbReference>
<evidence type="ECO:0000313" key="2">
    <source>
        <dbReference type="EMBL" id="AHF08533.1"/>
    </source>
</evidence>
<proteinExistence type="predicted"/>
<organism evidence="2 3">
    <name type="scientific">Desulfitobacterium metallireducens DSM 15288</name>
    <dbReference type="NCBI Taxonomy" id="871968"/>
    <lineage>
        <taxon>Bacteria</taxon>
        <taxon>Bacillati</taxon>
        <taxon>Bacillota</taxon>
        <taxon>Clostridia</taxon>
        <taxon>Eubacteriales</taxon>
        <taxon>Desulfitobacteriaceae</taxon>
        <taxon>Desulfitobacterium</taxon>
    </lineage>
</organism>
<keyword evidence="3" id="KW-1185">Reference proteome</keyword>
<dbReference type="OrthoDB" id="1793045at2"/>
<sequence>METYFKENTDVQAWVDLLIEKIFTVCLLNGSDADSEFSRGRQAANRIAGILQGLSDFPEDTLKEGIRQLVEQRLPDPRVIDNFPQFYRLMEDMIKSGLPNVQTSEVESDIPDSALSEETPSSKIKLTRRPEKTENYSQVIIPEVAVFDNENCVAINVFAGFSPLTPPNEPIPSILPEPKIASSEAGLTLIETEIPPKIERVKSYPVEGEQLLMILKKLYPEMQPLWNINIDEIPIFIQIDNLAFLISKENFSETEDMKKRLEKQGLTVIICQQEDLFYSRRLERFIRQALRKSVNAKTSSSFLS</sequence>
<evidence type="ECO:0000256" key="1">
    <source>
        <dbReference type="SAM" id="MobiDB-lite"/>
    </source>
</evidence>
<reference evidence="2 3" key="1">
    <citation type="submission" date="2013-12" db="EMBL/GenBank/DDBJ databases">
        <authorList>
            <consortium name="DOE Joint Genome Institute"/>
            <person name="Smidt H."/>
            <person name="Huntemann M."/>
            <person name="Han J."/>
            <person name="Chen A."/>
            <person name="Kyrpides N."/>
            <person name="Mavromatis K."/>
            <person name="Markowitz V."/>
            <person name="Palaniappan K."/>
            <person name="Ivanova N."/>
            <person name="Schaumberg A."/>
            <person name="Pati A."/>
            <person name="Liolios K."/>
            <person name="Nordberg H.P."/>
            <person name="Cantor M.N."/>
            <person name="Hua S.X."/>
            <person name="Woyke T."/>
        </authorList>
    </citation>
    <scope>NUCLEOTIDE SEQUENCE [LARGE SCALE GENOMIC DNA]</scope>
    <source>
        <strain evidence="3">DSM 15288</strain>
    </source>
</reference>
<dbReference type="AlphaFoldDB" id="W0EG84"/>
<accession>W0EG84</accession>
<protein>
    <submittedName>
        <fullName evidence="2">Uncharacterized protein</fullName>
    </submittedName>
</protein>